<keyword evidence="5" id="KW-0863">Zinc-finger</keyword>
<accession>A0ABP0FGU5</accession>
<gene>
    <name evidence="12" type="ORF">CVLEPA_LOCUS7900</name>
</gene>
<evidence type="ECO:0000259" key="11">
    <source>
        <dbReference type="Pfam" id="PF26148"/>
    </source>
</evidence>
<evidence type="ECO:0000256" key="9">
    <source>
        <dbReference type="SAM" id="Coils"/>
    </source>
</evidence>
<keyword evidence="4" id="KW-0479">Metal-binding</keyword>
<evidence type="ECO:0000256" key="5">
    <source>
        <dbReference type="ARBA" id="ARBA00022771"/>
    </source>
</evidence>
<dbReference type="EMBL" id="CAWYQH010000046">
    <property type="protein sequence ID" value="CAK8677916.1"/>
    <property type="molecule type" value="Genomic_DNA"/>
</dbReference>
<dbReference type="SUPFAM" id="SSF48371">
    <property type="entry name" value="ARM repeat"/>
    <property type="match status" value="1"/>
</dbReference>
<dbReference type="InterPro" id="IPR058919">
    <property type="entry name" value="Pep3/Vps18_RING_C"/>
</dbReference>
<keyword evidence="6" id="KW-0862">Zinc</keyword>
<organism evidence="12 13">
    <name type="scientific">Clavelina lepadiformis</name>
    <name type="common">Light-bulb sea squirt</name>
    <name type="synonym">Ascidia lepadiformis</name>
    <dbReference type="NCBI Taxonomy" id="159417"/>
    <lineage>
        <taxon>Eukaryota</taxon>
        <taxon>Metazoa</taxon>
        <taxon>Chordata</taxon>
        <taxon>Tunicata</taxon>
        <taxon>Ascidiacea</taxon>
        <taxon>Aplousobranchia</taxon>
        <taxon>Clavelinidae</taxon>
        <taxon>Clavelina</taxon>
    </lineage>
</organism>
<evidence type="ECO:0000256" key="2">
    <source>
        <dbReference type="ARBA" id="ARBA00010454"/>
    </source>
</evidence>
<comment type="subcellular location">
    <subcellularLocation>
        <location evidence="1">Late endosome membrane</location>
        <topology evidence="1">Peripheral membrane protein</topology>
        <orientation evidence="1">Cytoplasmic side</orientation>
    </subcellularLocation>
</comment>
<comment type="caution">
    <text evidence="12">The sequence shown here is derived from an EMBL/GenBank/DDBJ whole genome shotgun (WGS) entry which is preliminary data.</text>
</comment>
<dbReference type="PROSITE" id="PS50236">
    <property type="entry name" value="CHCR"/>
    <property type="match status" value="1"/>
</dbReference>
<feature type="domain" description="Pep3/Vps18 beta-propeller" evidence="10">
    <location>
        <begin position="7"/>
        <end position="372"/>
    </location>
</feature>
<evidence type="ECO:0000256" key="8">
    <source>
        <dbReference type="PROSITE-ProRule" id="PRU01006"/>
    </source>
</evidence>
<dbReference type="InterPro" id="IPR016024">
    <property type="entry name" value="ARM-type_fold"/>
</dbReference>
<evidence type="ECO:0000313" key="13">
    <source>
        <dbReference type="Proteomes" id="UP001642483"/>
    </source>
</evidence>
<evidence type="ECO:0000256" key="6">
    <source>
        <dbReference type="ARBA" id="ARBA00022833"/>
    </source>
</evidence>
<evidence type="ECO:0000259" key="10">
    <source>
        <dbReference type="Pfam" id="PF05131"/>
    </source>
</evidence>
<dbReference type="InterPro" id="IPR007810">
    <property type="entry name" value="Pep3/Vps18_beta-prop"/>
</dbReference>
<evidence type="ECO:0000313" key="12">
    <source>
        <dbReference type="EMBL" id="CAK8677916.1"/>
    </source>
</evidence>
<dbReference type="Pfam" id="PF05131">
    <property type="entry name" value="Pep3_Vps18"/>
    <property type="match status" value="1"/>
</dbReference>
<evidence type="ECO:0000256" key="3">
    <source>
        <dbReference type="ARBA" id="ARBA00017338"/>
    </source>
</evidence>
<proteinExistence type="inferred from homology"/>
<dbReference type="PANTHER" id="PTHR23323:SF26">
    <property type="entry name" value="VACUOLAR PROTEIN SORTING-ASSOCIATED PROTEIN 18 HOMOLOG"/>
    <property type="match status" value="1"/>
</dbReference>
<dbReference type="Pfam" id="PF26148">
    <property type="entry name" value="VPS18_RING_C"/>
    <property type="match status" value="1"/>
</dbReference>
<evidence type="ECO:0000256" key="4">
    <source>
        <dbReference type="ARBA" id="ARBA00022723"/>
    </source>
</evidence>
<feature type="domain" description="Pep3/Vps18 RING C-terminal" evidence="11">
    <location>
        <begin position="843"/>
        <end position="941"/>
    </location>
</feature>
<keyword evidence="9" id="KW-0175">Coiled coil</keyword>
<dbReference type="CDD" id="cd16462">
    <property type="entry name" value="RING-H2_Pep3p-like"/>
    <property type="match status" value="1"/>
</dbReference>
<reference evidence="12 13" key="1">
    <citation type="submission" date="2024-02" db="EMBL/GenBank/DDBJ databases">
        <authorList>
            <person name="Daric V."/>
            <person name="Darras S."/>
        </authorList>
    </citation>
    <scope>NUCLEOTIDE SEQUENCE [LARGE SCALE GENOMIC DNA]</scope>
</reference>
<dbReference type="PANTHER" id="PTHR23323">
    <property type="entry name" value="VACUOLAR PROTEIN SORTING-ASSOCIATED PROTEIN"/>
    <property type="match status" value="1"/>
</dbReference>
<dbReference type="InterPro" id="IPR000547">
    <property type="entry name" value="Clathrin_H-chain/VPS_repeat"/>
</dbReference>
<feature type="repeat" description="CHCR" evidence="8">
    <location>
        <begin position="600"/>
        <end position="764"/>
    </location>
</feature>
<evidence type="ECO:0000256" key="7">
    <source>
        <dbReference type="ARBA" id="ARBA00023136"/>
    </source>
</evidence>
<name>A0ABP0FGU5_CLALP</name>
<dbReference type="Proteomes" id="UP001642483">
    <property type="component" value="Unassembled WGS sequence"/>
</dbReference>
<sequence length="956" mass="110065">MSQVHSKINFKPQEPITHLCICNNMLCMVMSRRLLLRINLLDPDNVDEVDLFRGDDEVYKIYLDPTGQYLLVSLKSEETLFLSANSRRPKALNKFKGHKVESVGWCRTASENTTGPVLVGTSRGLIMECSIEAGEETKFFGGSVDQYFKQVFNFGKSDNQSSAVMGLEYFSTATRSNGKSDYCIFAITPSRLFQFNGSIYNNSGDVPVFQTIFAPYENIPPRYIDLPGFVDNSQLIFLYSSKGNTMQVPTQFAWLAAPGIYVGDVKSSQAMDESALQQRSLVANPKLISYPAAENNNPFAEENTNVLNIVLTEFHILLLYSDRLKAVCSLNEQVICEDVYTSRYGQLVGLIRDPILNTIWAYTERAIFKYKVVKESRDVWQMYLDMGKFDLAREYCRDNPANLDQVCTKQAEHAFEKGQYQESALYYAITQNSFEDVALKFIRADKENALRAFLQKKLSGLKENETVQMTMLSTWLVELYLNHLGRLRENEERDPESLQKCQENLRKLLAQGRLKDCFQQNCTTIYDLLISHGDIEDYVFFAVLMQDYERVVNHHVQNEAYTAALEALRKQNDISLYYKFSPVLMQHIPTATVDSWIDLKDRIDPKHLIPSLINCTQSGHREQWMEAVRYLEYCTTDLHCTDPAIHNYLLSLYVKYQPESVTNYLKDQGEDQAEIHYDVKYALRLCLGDGDEKAKPLLRRACVTIYTVMCLYEEAVSMALQVDVELAKSIADRRELEEEDEELRKKLWLQIAKHVVQEDKDISRAMKFLQESGDLLKIEDILPFFPDFVTIDHFKDALCESLAEYNKHIDELKEEMDDATTSAHSIRGNIQDTRNRHLVVGETDRCWSCGRQLLTRGFYLFPCQHAFHSDCLWIEAKPLLIDTKREIAEQLHRELAALNQSQSGQSDDAMKERRLRRQKLVLQLDETIANECILCGEIAVRAIDKPFFINETDDWS</sequence>
<keyword evidence="7" id="KW-0472">Membrane</keyword>
<evidence type="ECO:0000256" key="1">
    <source>
        <dbReference type="ARBA" id="ARBA00004492"/>
    </source>
</evidence>
<feature type="coiled-coil region" evidence="9">
    <location>
        <begin position="795"/>
        <end position="829"/>
    </location>
</feature>
<keyword evidence="13" id="KW-1185">Reference proteome</keyword>
<protein>
    <recommendedName>
        <fullName evidence="3">Vacuolar protein sorting-associated protein 18 homolog</fullName>
    </recommendedName>
</protein>
<comment type="similarity">
    <text evidence="2">Belongs to the VPS18 family.</text>
</comment>